<feature type="region of interest" description="Disordered" evidence="1">
    <location>
        <begin position="54"/>
        <end position="73"/>
    </location>
</feature>
<feature type="compositionally biased region" description="Polar residues" evidence="1">
    <location>
        <begin position="135"/>
        <end position="152"/>
    </location>
</feature>
<comment type="caution">
    <text evidence="2">The sequence shown here is derived from an EMBL/GenBank/DDBJ whole genome shotgun (WGS) entry which is preliminary data.</text>
</comment>
<dbReference type="EMBL" id="CAJNJA010009709">
    <property type="protein sequence ID" value="CAE7249708.1"/>
    <property type="molecule type" value="Genomic_DNA"/>
</dbReference>
<evidence type="ECO:0000313" key="2">
    <source>
        <dbReference type="EMBL" id="CAE7249708.1"/>
    </source>
</evidence>
<name>A0A812LZY4_9DINO</name>
<reference evidence="2" key="1">
    <citation type="submission" date="2021-02" db="EMBL/GenBank/DDBJ databases">
        <authorList>
            <person name="Dougan E. K."/>
            <person name="Rhodes N."/>
            <person name="Thang M."/>
            <person name="Chan C."/>
        </authorList>
    </citation>
    <scope>NUCLEOTIDE SEQUENCE</scope>
</reference>
<feature type="region of interest" description="Disordered" evidence="1">
    <location>
        <begin position="122"/>
        <end position="152"/>
    </location>
</feature>
<organism evidence="2 3">
    <name type="scientific">Symbiodinium necroappetens</name>
    <dbReference type="NCBI Taxonomy" id="1628268"/>
    <lineage>
        <taxon>Eukaryota</taxon>
        <taxon>Sar</taxon>
        <taxon>Alveolata</taxon>
        <taxon>Dinophyceae</taxon>
        <taxon>Suessiales</taxon>
        <taxon>Symbiodiniaceae</taxon>
        <taxon>Symbiodinium</taxon>
    </lineage>
</organism>
<sequence length="152" mass="16616">MAIQRAEAETRMQLESARQLRIEAFKAAQEAQHLKSESSEAALVLSECKAALEEHDADEERQSELVEENSEMEAALTSETAIVHELRSLCTSESKCYSVAMHECDALRRELHDLTRIFPVPSPGQAAGGYPILSPPTSTSNASGRSPSSMAR</sequence>
<accession>A0A812LZY4</accession>
<dbReference type="OrthoDB" id="439918at2759"/>
<keyword evidence="3" id="KW-1185">Reference proteome</keyword>
<evidence type="ECO:0000256" key="1">
    <source>
        <dbReference type="SAM" id="MobiDB-lite"/>
    </source>
</evidence>
<feature type="compositionally biased region" description="Basic and acidic residues" evidence="1">
    <location>
        <begin position="54"/>
        <end position="64"/>
    </location>
</feature>
<gene>
    <name evidence="2" type="ORF">SNEC2469_LOCUS5093</name>
</gene>
<evidence type="ECO:0000313" key="3">
    <source>
        <dbReference type="Proteomes" id="UP000601435"/>
    </source>
</evidence>
<dbReference type="Proteomes" id="UP000601435">
    <property type="component" value="Unassembled WGS sequence"/>
</dbReference>
<proteinExistence type="predicted"/>
<dbReference type="AlphaFoldDB" id="A0A812LZY4"/>
<protein>
    <submittedName>
        <fullName evidence="2">Uncharacterized protein</fullName>
    </submittedName>
</protein>